<keyword evidence="8" id="KW-0768">Sushi</keyword>
<dbReference type="InterPro" id="IPR025232">
    <property type="entry name" value="DUF4174"/>
</dbReference>
<evidence type="ECO:0000256" key="3">
    <source>
        <dbReference type="ARBA" id="ARBA00004613"/>
    </source>
</evidence>
<evidence type="ECO:0000256" key="2">
    <source>
        <dbReference type="ARBA" id="ARBA00004496"/>
    </source>
</evidence>
<feature type="domain" description="Sushi" evidence="16">
    <location>
        <begin position="139"/>
        <end position="193"/>
    </location>
</feature>
<evidence type="ECO:0000256" key="7">
    <source>
        <dbReference type="ARBA" id="ARBA00022657"/>
    </source>
</evidence>
<evidence type="ECO:0000256" key="11">
    <source>
        <dbReference type="ARBA" id="ARBA00022889"/>
    </source>
</evidence>
<keyword evidence="15" id="KW-0472">Membrane</keyword>
<dbReference type="GO" id="GO:0051965">
    <property type="term" value="P:positive regulation of synapse assembly"/>
    <property type="evidence" value="ECO:0007669"/>
    <property type="project" value="TreeGrafter"/>
</dbReference>
<evidence type="ECO:0000256" key="9">
    <source>
        <dbReference type="ARBA" id="ARBA00022729"/>
    </source>
</evidence>
<evidence type="ECO:0000256" key="14">
    <source>
        <dbReference type="ARBA" id="ARBA00034103"/>
    </source>
</evidence>
<evidence type="ECO:0000256" key="4">
    <source>
        <dbReference type="ARBA" id="ARBA00014594"/>
    </source>
</evidence>
<dbReference type="InterPro" id="IPR043555">
    <property type="entry name" value="SRPX-like"/>
</dbReference>
<protein>
    <recommendedName>
        <fullName evidence="4">Sushi repeat-containing protein SRPX2</fullName>
    </recommendedName>
</protein>
<evidence type="ECO:0000256" key="6">
    <source>
        <dbReference type="ARBA" id="ARBA00022525"/>
    </source>
</evidence>
<gene>
    <name evidence="18" type="primary">srpx2</name>
</gene>
<dbReference type="CTD" id="27286"/>
<keyword evidence="15" id="KW-0812">Transmembrane</keyword>
<evidence type="ECO:0000256" key="12">
    <source>
        <dbReference type="ARBA" id="ARBA00023018"/>
    </source>
</evidence>
<organism evidence="17 18">
    <name type="scientific">Chanos chanos</name>
    <name type="common">Milkfish</name>
    <name type="synonym">Mugil chanos</name>
    <dbReference type="NCBI Taxonomy" id="29144"/>
    <lineage>
        <taxon>Eukaryota</taxon>
        <taxon>Metazoa</taxon>
        <taxon>Chordata</taxon>
        <taxon>Craniata</taxon>
        <taxon>Vertebrata</taxon>
        <taxon>Euteleostomi</taxon>
        <taxon>Actinopterygii</taxon>
        <taxon>Neopterygii</taxon>
        <taxon>Teleostei</taxon>
        <taxon>Ostariophysi</taxon>
        <taxon>Gonorynchiformes</taxon>
        <taxon>Chanidae</taxon>
        <taxon>Chanos</taxon>
    </lineage>
</organism>
<feature type="domain" description="Sushi" evidence="16">
    <location>
        <begin position="76"/>
        <end position="134"/>
    </location>
</feature>
<feature type="transmembrane region" description="Helical" evidence="15">
    <location>
        <begin position="21"/>
        <end position="42"/>
    </location>
</feature>
<keyword evidence="7" id="KW-0037">Angiogenesis</keyword>
<dbReference type="GO" id="GO:0098609">
    <property type="term" value="P:cell-cell adhesion"/>
    <property type="evidence" value="ECO:0007669"/>
    <property type="project" value="TreeGrafter"/>
</dbReference>
<dbReference type="PANTHER" id="PTHR46343:SF3">
    <property type="entry name" value="SUSHI REPEAT-CONTAINING PROTEIN SRPX2"/>
    <property type="match status" value="1"/>
</dbReference>
<evidence type="ECO:0000256" key="15">
    <source>
        <dbReference type="SAM" id="Phobius"/>
    </source>
</evidence>
<keyword evidence="6" id="KW-0964">Secreted</keyword>
<dbReference type="InParanoid" id="A0A6J2UNA3"/>
<sequence>MTSTRCIRIGPLLRCDTKPQFFALLLFNSVFIHSALGLNYGGSENVDHGSYNEVQDVYEEETYSAPQMDYKNPRWCRTLSLPNGEVACSSPRGGGYTSTLGTRCLLSCDRGYRLLGRSSVQCMPNRRWSGASHCRKIRCHVLPLIMHGAYSCTHGFVADSRCDYTCAPGYQLEGDRYRVCQDAGKWSGIEPTCADHEPPKLKCPLSRVKVAEPGKLTARVSWDRPLVKDTADKTLEIFRNGPEPGSDFTAGIHVIRYKVYDQAKNRAACKFIVRVEVKRCPALKPPLHGYLSCSSDGNNYGAVCEYHCEAGYEKRGTSTRVCQFNRSWSDKAAECLLMQFKTDVRTAAALLDQFYEKRRLLIVSTPHVANQYYKLQNIMLQRAECGLDLRHVTVIELLGSPPREVGRIKGSHLDFEVIEDLRQAFRISRAYFTMVLVDEHGVDRERFINPTTSDELYAYIEDYLLTEEERERLEENRDFCE</sequence>
<evidence type="ECO:0000256" key="5">
    <source>
        <dbReference type="ARBA" id="ARBA00022490"/>
    </source>
</evidence>
<dbReference type="InterPro" id="IPR003410">
    <property type="entry name" value="HYR_dom"/>
</dbReference>
<dbReference type="CDD" id="cd00033">
    <property type="entry name" value="CCP"/>
    <property type="match status" value="3"/>
</dbReference>
<feature type="domain" description="Sushi" evidence="16">
    <location>
        <begin position="280"/>
        <end position="335"/>
    </location>
</feature>
<evidence type="ECO:0000256" key="13">
    <source>
        <dbReference type="ARBA" id="ARBA00023157"/>
    </source>
</evidence>
<evidence type="ECO:0000256" key="10">
    <source>
        <dbReference type="ARBA" id="ARBA00022737"/>
    </source>
</evidence>
<accession>A0A6J2UNA3</accession>
<keyword evidence="15" id="KW-1133">Transmembrane helix</keyword>
<dbReference type="GeneID" id="115804442"/>
<dbReference type="InterPro" id="IPR000436">
    <property type="entry name" value="Sushi_SCR_CCP_dom"/>
</dbReference>
<keyword evidence="17" id="KW-1185">Reference proteome</keyword>
<proteinExistence type="predicted"/>
<dbReference type="Pfam" id="PF02494">
    <property type="entry name" value="HYR"/>
    <property type="match status" value="1"/>
</dbReference>
<dbReference type="Gene3D" id="2.10.70.10">
    <property type="entry name" value="Complement Module, domain 1"/>
    <property type="match status" value="3"/>
</dbReference>
<keyword evidence="9" id="KW-0732">Signal</keyword>
<evidence type="ECO:0000256" key="1">
    <source>
        <dbReference type="ARBA" id="ARBA00004241"/>
    </source>
</evidence>
<dbReference type="GO" id="GO:0090050">
    <property type="term" value="P:positive regulation of cell migration involved in sprouting angiogenesis"/>
    <property type="evidence" value="ECO:0007669"/>
    <property type="project" value="TreeGrafter"/>
</dbReference>
<name>A0A6J2UNA3_CHACN</name>
<keyword evidence="10" id="KW-0677">Repeat</keyword>
<dbReference type="GO" id="GO:0045202">
    <property type="term" value="C:synapse"/>
    <property type="evidence" value="ECO:0007669"/>
    <property type="project" value="UniProtKB-SubCell"/>
</dbReference>
<evidence type="ECO:0000259" key="16">
    <source>
        <dbReference type="SMART" id="SM00032"/>
    </source>
</evidence>
<evidence type="ECO:0000256" key="8">
    <source>
        <dbReference type="ARBA" id="ARBA00022659"/>
    </source>
</evidence>
<keyword evidence="11" id="KW-0130">Cell adhesion</keyword>
<evidence type="ECO:0000313" key="17">
    <source>
        <dbReference type="Proteomes" id="UP000504632"/>
    </source>
</evidence>
<dbReference type="OrthoDB" id="6136178at2759"/>
<keyword evidence="13" id="KW-1015">Disulfide bond</keyword>
<keyword evidence="5" id="KW-0963">Cytoplasm</keyword>
<dbReference type="InterPro" id="IPR035976">
    <property type="entry name" value="Sushi/SCR/CCP_sf"/>
</dbReference>
<comment type="subcellular location">
    <subcellularLocation>
        <location evidence="1">Cell surface</location>
    </subcellularLocation>
    <subcellularLocation>
        <location evidence="2">Cytoplasm</location>
    </subcellularLocation>
    <subcellularLocation>
        <location evidence="3">Secreted</location>
    </subcellularLocation>
    <subcellularLocation>
        <location evidence="14">Synapse</location>
    </subcellularLocation>
</comment>
<dbReference type="PANTHER" id="PTHR46343">
    <property type="entry name" value="HYR DOMAIN-CONTAINING PROTEIN"/>
    <property type="match status" value="1"/>
</dbReference>
<evidence type="ECO:0000313" key="18">
    <source>
        <dbReference type="RefSeq" id="XP_030620742.1"/>
    </source>
</evidence>
<dbReference type="FunCoup" id="A0A6J2UNA3">
    <property type="interactions" value="1081"/>
</dbReference>
<dbReference type="SUPFAM" id="SSF57535">
    <property type="entry name" value="Complement control module/SCR domain"/>
    <property type="match status" value="3"/>
</dbReference>
<reference evidence="18" key="1">
    <citation type="submission" date="2025-08" db="UniProtKB">
        <authorList>
            <consortium name="RefSeq"/>
        </authorList>
    </citation>
    <scope>IDENTIFICATION</scope>
</reference>
<dbReference type="AlphaFoldDB" id="A0A6J2UNA3"/>
<dbReference type="Proteomes" id="UP000504632">
    <property type="component" value="Chromosome 2"/>
</dbReference>
<dbReference type="GO" id="GO:0005576">
    <property type="term" value="C:extracellular region"/>
    <property type="evidence" value="ECO:0007669"/>
    <property type="project" value="UniProtKB-SubCell"/>
</dbReference>
<dbReference type="GO" id="GO:0009986">
    <property type="term" value="C:cell surface"/>
    <property type="evidence" value="ECO:0007669"/>
    <property type="project" value="UniProtKB-SubCell"/>
</dbReference>
<dbReference type="GO" id="GO:0005737">
    <property type="term" value="C:cytoplasm"/>
    <property type="evidence" value="ECO:0007669"/>
    <property type="project" value="UniProtKB-SubCell"/>
</dbReference>
<dbReference type="SMART" id="SM00032">
    <property type="entry name" value="CCP"/>
    <property type="match status" value="3"/>
</dbReference>
<dbReference type="FunFam" id="2.10.70.10:FF:000024">
    <property type="entry name" value="Sushi repeat-containing protein SRPX"/>
    <property type="match status" value="1"/>
</dbReference>
<keyword evidence="12" id="KW-0770">Synapse</keyword>
<dbReference type="RefSeq" id="XP_030620742.1">
    <property type="nucleotide sequence ID" value="XM_030764882.1"/>
</dbReference>
<dbReference type="Pfam" id="PF00084">
    <property type="entry name" value="Sushi"/>
    <property type="match status" value="3"/>
</dbReference>
<dbReference type="GO" id="GO:0005102">
    <property type="term" value="F:signaling receptor binding"/>
    <property type="evidence" value="ECO:0007669"/>
    <property type="project" value="TreeGrafter"/>
</dbReference>
<dbReference type="GO" id="GO:0001525">
    <property type="term" value="P:angiogenesis"/>
    <property type="evidence" value="ECO:0007669"/>
    <property type="project" value="UniProtKB-KW"/>
</dbReference>
<dbReference type="Pfam" id="PF13778">
    <property type="entry name" value="DUF4174"/>
    <property type="match status" value="1"/>
</dbReference>